<protein>
    <submittedName>
        <fullName evidence="2">Uncharacterized protein</fullName>
    </submittedName>
</protein>
<evidence type="ECO:0000313" key="3">
    <source>
        <dbReference type="Proteomes" id="UP000314294"/>
    </source>
</evidence>
<sequence>MFQLDRDTGFKVVTTPVRGSKPAICPEFSGAPAVPLCTLRGPPSRDAREQKNVIPDVPFCVDEQRAESYNPHMRPPRGGRKLLRVQASDAVRKLEAVKREDMLNLKVHTYSDMPGCVGFAEGFGQAVAKMHLVCKGSHAKIWCLALCGPPEIASLYTVQVIFLTAHCSAAVIIKDISNLVGKPSLFTNPLDCEDLKWQKARTHLQRRAALWRQEKNRWRVLRNVCGFAAVLKHSSRREMPNEHQSKGSRGPHSEPEPSSPLSVKPQSVPPTSHLSARDGDRLRRRLWALQQLFGDLWERTLPGNDCWTNSSTGFNAGEEPPTFTITV</sequence>
<dbReference type="Proteomes" id="UP000314294">
    <property type="component" value="Unassembled WGS sequence"/>
</dbReference>
<proteinExistence type="predicted"/>
<name>A0A4Z2J489_9TELE</name>
<organism evidence="2 3">
    <name type="scientific">Liparis tanakae</name>
    <name type="common">Tanaka's snailfish</name>
    <dbReference type="NCBI Taxonomy" id="230148"/>
    <lineage>
        <taxon>Eukaryota</taxon>
        <taxon>Metazoa</taxon>
        <taxon>Chordata</taxon>
        <taxon>Craniata</taxon>
        <taxon>Vertebrata</taxon>
        <taxon>Euteleostomi</taxon>
        <taxon>Actinopterygii</taxon>
        <taxon>Neopterygii</taxon>
        <taxon>Teleostei</taxon>
        <taxon>Neoteleostei</taxon>
        <taxon>Acanthomorphata</taxon>
        <taxon>Eupercaria</taxon>
        <taxon>Perciformes</taxon>
        <taxon>Cottioidei</taxon>
        <taxon>Cottales</taxon>
        <taxon>Liparidae</taxon>
        <taxon>Liparis</taxon>
    </lineage>
</organism>
<evidence type="ECO:0000256" key="1">
    <source>
        <dbReference type="SAM" id="MobiDB-lite"/>
    </source>
</evidence>
<dbReference type="AlphaFoldDB" id="A0A4Z2J489"/>
<dbReference type="EMBL" id="SRLO01000022">
    <property type="protein sequence ID" value="TNN85165.1"/>
    <property type="molecule type" value="Genomic_DNA"/>
</dbReference>
<accession>A0A4Z2J489</accession>
<comment type="caution">
    <text evidence="2">The sequence shown here is derived from an EMBL/GenBank/DDBJ whole genome shotgun (WGS) entry which is preliminary data.</text>
</comment>
<evidence type="ECO:0000313" key="2">
    <source>
        <dbReference type="EMBL" id="TNN85165.1"/>
    </source>
</evidence>
<feature type="compositionally biased region" description="Basic and acidic residues" evidence="1">
    <location>
        <begin position="236"/>
        <end position="255"/>
    </location>
</feature>
<keyword evidence="3" id="KW-1185">Reference proteome</keyword>
<reference evidence="2 3" key="1">
    <citation type="submission" date="2019-03" db="EMBL/GenBank/DDBJ databases">
        <title>First draft genome of Liparis tanakae, snailfish: a comprehensive survey of snailfish specific genes.</title>
        <authorList>
            <person name="Kim W."/>
            <person name="Song I."/>
            <person name="Jeong J.-H."/>
            <person name="Kim D."/>
            <person name="Kim S."/>
            <person name="Ryu S."/>
            <person name="Song J.Y."/>
            <person name="Lee S.K."/>
        </authorList>
    </citation>
    <scope>NUCLEOTIDE SEQUENCE [LARGE SCALE GENOMIC DNA]</scope>
    <source>
        <tissue evidence="2">Muscle</tissue>
    </source>
</reference>
<gene>
    <name evidence="2" type="ORF">EYF80_004515</name>
</gene>
<feature type="region of interest" description="Disordered" evidence="1">
    <location>
        <begin position="235"/>
        <end position="277"/>
    </location>
</feature>